<dbReference type="Proteomes" id="UP000440096">
    <property type="component" value="Unassembled WGS sequence"/>
</dbReference>
<protein>
    <submittedName>
        <fullName evidence="2">VOC family protein</fullName>
    </submittedName>
</protein>
<reference evidence="2 3" key="1">
    <citation type="submission" date="2019-11" db="EMBL/GenBank/DDBJ databases">
        <title>Draft genome of Amycolatopsis RM579.</title>
        <authorList>
            <person name="Duangmal K."/>
            <person name="Mingma R."/>
        </authorList>
    </citation>
    <scope>NUCLEOTIDE SEQUENCE [LARGE SCALE GENOMIC DNA]</scope>
    <source>
        <strain evidence="2 3">RM579</strain>
    </source>
</reference>
<proteinExistence type="predicted"/>
<evidence type="ECO:0000313" key="3">
    <source>
        <dbReference type="Proteomes" id="UP000440096"/>
    </source>
</evidence>
<dbReference type="InterPro" id="IPR029068">
    <property type="entry name" value="Glyas_Bleomycin-R_OHBP_Dase"/>
</dbReference>
<feature type="domain" description="VOC" evidence="1">
    <location>
        <begin position="8"/>
        <end position="129"/>
    </location>
</feature>
<accession>A0A6N7Z7T8</accession>
<dbReference type="SUPFAM" id="SSF54593">
    <property type="entry name" value="Glyoxalase/Bleomycin resistance protein/Dihydroxybiphenyl dioxygenase"/>
    <property type="match status" value="1"/>
</dbReference>
<evidence type="ECO:0000259" key="1">
    <source>
        <dbReference type="PROSITE" id="PS51819"/>
    </source>
</evidence>
<evidence type="ECO:0000313" key="2">
    <source>
        <dbReference type="EMBL" id="MTD57414.1"/>
    </source>
</evidence>
<organism evidence="2 3">
    <name type="scientific">Amycolatopsis pithecellobii</name>
    <dbReference type="NCBI Taxonomy" id="664692"/>
    <lineage>
        <taxon>Bacteria</taxon>
        <taxon>Bacillati</taxon>
        <taxon>Actinomycetota</taxon>
        <taxon>Actinomycetes</taxon>
        <taxon>Pseudonocardiales</taxon>
        <taxon>Pseudonocardiaceae</taxon>
        <taxon>Amycolatopsis</taxon>
    </lineage>
</organism>
<dbReference type="InterPro" id="IPR037523">
    <property type="entry name" value="VOC_core"/>
</dbReference>
<dbReference type="AlphaFoldDB" id="A0A6N7Z7T8"/>
<dbReference type="RefSeq" id="WP_208024546.1">
    <property type="nucleotide sequence ID" value="NZ_WMBA01000048.1"/>
</dbReference>
<dbReference type="Gene3D" id="3.10.180.10">
    <property type="entry name" value="2,3-Dihydroxybiphenyl 1,2-Dioxygenase, domain 1"/>
    <property type="match status" value="1"/>
</dbReference>
<sequence length="158" mass="17685">MSTPTLNGIHHIRIPVSDLATSLSWYQRVLDATHRPEYNHYALDGTLNAYILDIPTLPLVELRLAPLTAAGCKGFDPLIFSVPGRSDIEAWIRHLDAEGVEHSPELRGLLGWTLVFLDPDGLALRVYTEEVHEWDHDKADLHSPWLYTSRDAQAPTAG</sequence>
<gene>
    <name evidence="2" type="ORF">GKO32_26090</name>
</gene>
<dbReference type="EMBL" id="WMBA01000048">
    <property type="protein sequence ID" value="MTD57414.1"/>
    <property type="molecule type" value="Genomic_DNA"/>
</dbReference>
<dbReference type="PROSITE" id="PS51819">
    <property type="entry name" value="VOC"/>
    <property type="match status" value="1"/>
</dbReference>
<dbReference type="InterPro" id="IPR004360">
    <property type="entry name" value="Glyas_Fos-R_dOase_dom"/>
</dbReference>
<keyword evidence="3" id="KW-1185">Reference proteome</keyword>
<dbReference type="Pfam" id="PF00903">
    <property type="entry name" value="Glyoxalase"/>
    <property type="match status" value="1"/>
</dbReference>
<comment type="caution">
    <text evidence="2">The sequence shown here is derived from an EMBL/GenBank/DDBJ whole genome shotgun (WGS) entry which is preliminary data.</text>
</comment>
<name>A0A6N7Z7T8_9PSEU</name>